<evidence type="ECO:0000259" key="7">
    <source>
        <dbReference type="PROSITE" id="PS50850"/>
    </source>
</evidence>
<reference evidence="8 9" key="1">
    <citation type="submission" date="2018-01" db="EMBL/GenBank/DDBJ databases">
        <title>Whole genome analyses suggest that Burkholderia sensu lato contains two further novel genera in the rhizoxinica-symbiotica group Mycetohabitans gen. nov., and Trinickia gen. nov.: implications for the evolution of diazotrophy and nodulation in the Burkholderiaceae.</title>
        <authorList>
            <person name="Estrada-de los Santos P."/>
            <person name="Palmer M."/>
            <person name="Chavez-Ramirez B."/>
            <person name="Beukes C."/>
            <person name="Steenkamp E.T."/>
            <person name="Hirsch A.M."/>
            <person name="Manyaka P."/>
            <person name="Maluk M."/>
            <person name="Lafos M."/>
            <person name="Crook M."/>
            <person name="Gross E."/>
            <person name="Simon M.F."/>
            <person name="Bueno dos Reis Junior F."/>
            <person name="Poole P.S."/>
            <person name="Venter S.N."/>
            <person name="James E.K."/>
        </authorList>
    </citation>
    <scope>NUCLEOTIDE SEQUENCE [LARGE SCALE GENOMIC DNA]</scope>
    <source>
        <strain evidence="8 9">GIMN1.004</strain>
    </source>
</reference>
<feature type="transmembrane region" description="Helical" evidence="6">
    <location>
        <begin position="23"/>
        <end position="40"/>
    </location>
</feature>
<sequence length="457" mass="47410">MARVPLLADISLKTEAPLAAPRSAYVVLIFFLCFVFSYIDRQIVSILVQPLKAALHLSDVQIGLLQGLAFTVCYATAGVFVARRVDTSNRVRLIAVCVAIWAVSTAMCATAHSFAELLVWRAGTAIAEAGLSPAALSIFSDLFVPRKVSRATSVFMLGPYIGGGVALVGGGALLDWTARSGPMHALASYALAPWQLAFIVVGLPGLVLAALVAATIREPARRRDAGDMNGAGTSAGHDDTPDMSAVLREITVTHRFCIPYFLGYTALILLFYAYSAWFPTLLIRQFGLAPGEVGRMAGPAYMLGGITGVVCAGFLVRRATDAGALEKALRIAMFAAFALIPAAVAAPLSKALSGALIAYGLCAFTASIVMALAPVPVQVALPNRMRGRAIAILVFLTNTVAGGLGPLAVGIVADRLALGAHGLAIALASVGGTAAVASALLYLAATRTASLSRLKNS</sequence>
<dbReference type="Gene3D" id="1.20.1250.20">
    <property type="entry name" value="MFS general substrate transporter like domains"/>
    <property type="match status" value="1"/>
</dbReference>
<dbReference type="PANTHER" id="PTHR23505">
    <property type="entry name" value="SPINSTER"/>
    <property type="match status" value="1"/>
</dbReference>
<evidence type="ECO:0000256" key="5">
    <source>
        <dbReference type="ARBA" id="ARBA00023136"/>
    </source>
</evidence>
<dbReference type="EMBL" id="PNYA01000020">
    <property type="protein sequence ID" value="PMS17243.1"/>
    <property type="molecule type" value="Genomic_DNA"/>
</dbReference>
<dbReference type="InterPro" id="IPR044770">
    <property type="entry name" value="MFS_spinster-like"/>
</dbReference>
<dbReference type="InterPro" id="IPR020846">
    <property type="entry name" value="MFS_dom"/>
</dbReference>
<dbReference type="InterPro" id="IPR011701">
    <property type="entry name" value="MFS"/>
</dbReference>
<feature type="transmembrane region" description="Helical" evidence="6">
    <location>
        <begin position="423"/>
        <end position="445"/>
    </location>
</feature>
<evidence type="ECO:0000313" key="8">
    <source>
        <dbReference type="EMBL" id="PMS17243.1"/>
    </source>
</evidence>
<comment type="caution">
    <text evidence="8">The sequence shown here is derived from an EMBL/GenBank/DDBJ whole genome shotgun (WGS) entry which is preliminary data.</text>
</comment>
<dbReference type="SUPFAM" id="SSF103473">
    <property type="entry name" value="MFS general substrate transporter"/>
    <property type="match status" value="1"/>
</dbReference>
<protein>
    <submittedName>
        <fullName evidence="8">MFS transporter</fullName>
    </submittedName>
</protein>
<dbReference type="OrthoDB" id="6057322at2"/>
<dbReference type="PANTHER" id="PTHR23505:SF79">
    <property type="entry name" value="PROTEIN SPINSTER"/>
    <property type="match status" value="1"/>
</dbReference>
<gene>
    <name evidence="8" type="ORF">C0Z18_21035</name>
</gene>
<feature type="transmembrane region" description="Helical" evidence="6">
    <location>
        <begin position="257"/>
        <end position="278"/>
    </location>
</feature>
<organism evidence="8 9">
    <name type="scientific">Trinickia dabaoshanensis</name>
    <dbReference type="NCBI Taxonomy" id="564714"/>
    <lineage>
        <taxon>Bacteria</taxon>
        <taxon>Pseudomonadati</taxon>
        <taxon>Pseudomonadota</taxon>
        <taxon>Betaproteobacteria</taxon>
        <taxon>Burkholderiales</taxon>
        <taxon>Burkholderiaceae</taxon>
        <taxon>Trinickia</taxon>
    </lineage>
</organism>
<dbReference type="Proteomes" id="UP000235616">
    <property type="component" value="Unassembled WGS sequence"/>
</dbReference>
<feature type="transmembrane region" description="Helical" evidence="6">
    <location>
        <begin position="354"/>
        <end position="377"/>
    </location>
</feature>
<feature type="transmembrane region" description="Helical" evidence="6">
    <location>
        <begin position="93"/>
        <end position="112"/>
    </location>
</feature>
<evidence type="ECO:0000313" key="9">
    <source>
        <dbReference type="Proteomes" id="UP000235616"/>
    </source>
</evidence>
<keyword evidence="4 6" id="KW-1133">Transmembrane helix</keyword>
<evidence type="ECO:0000256" key="3">
    <source>
        <dbReference type="ARBA" id="ARBA00022692"/>
    </source>
</evidence>
<evidence type="ECO:0000256" key="2">
    <source>
        <dbReference type="ARBA" id="ARBA00022448"/>
    </source>
</evidence>
<accession>A0A2N7VJB8</accession>
<feature type="transmembrane region" description="Helical" evidence="6">
    <location>
        <begin position="151"/>
        <end position="174"/>
    </location>
</feature>
<dbReference type="Pfam" id="PF07690">
    <property type="entry name" value="MFS_1"/>
    <property type="match status" value="1"/>
</dbReference>
<proteinExistence type="predicted"/>
<dbReference type="GO" id="GO:0016020">
    <property type="term" value="C:membrane"/>
    <property type="evidence" value="ECO:0007669"/>
    <property type="project" value="UniProtKB-SubCell"/>
</dbReference>
<dbReference type="InterPro" id="IPR036259">
    <property type="entry name" value="MFS_trans_sf"/>
</dbReference>
<dbReference type="PROSITE" id="PS50850">
    <property type="entry name" value="MFS"/>
    <property type="match status" value="1"/>
</dbReference>
<keyword evidence="9" id="KW-1185">Reference proteome</keyword>
<comment type="subcellular location">
    <subcellularLocation>
        <location evidence="1">Membrane</location>
        <topology evidence="1">Multi-pass membrane protein</topology>
    </subcellularLocation>
</comment>
<feature type="transmembrane region" description="Helical" evidence="6">
    <location>
        <begin position="298"/>
        <end position="316"/>
    </location>
</feature>
<feature type="transmembrane region" description="Helical" evidence="6">
    <location>
        <begin position="118"/>
        <end position="139"/>
    </location>
</feature>
<keyword evidence="2" id="KW-0813">Transport</keyword>
<evidence type="ECO:0000256" key="1">
    <source>
        <dbReference type="ARBA" id="ARBA00004141"/>
    </source>
</evidence>
<feature type="transmembrane region" description="Helical" evidence="6">
    <location>
        <begin position="60"/>
        <end position="81"/>
    </location>
</feature>
<keyword evidence="3 6" id="KW-0812">Transmembrane</keyword>
<evidence type="ECO:0000256" key="4">
    <source>
        <dbReference type="ARBA" id="ARBA00022989"/>
    </source>
</evidence>
<dbReference type="GO" id="GO:0022857">
    <property type="term" value="F:transmembrane transporter activity"/>
    <property type="evidence" value="ECO:0007669"/>
    <property type="project" value="InterPro"/>
</dbReference>
<dbReference type="AlphaFoldDB" id="A0A2N7VJB8"/>
<keyword evidence="5 6" id="KW-0472">Membrane</keyword>
<feature type="transmembrane region" description="Helical" evidence="6">
    <location>
        <begin position="194"/>
        <end position="216"/>
    </location>
</feature>
<dbReference type="RefSeq" id="WP_102647362.1">
    <property type="nucleotide sequence ID" value="NZ_PNYA01000020.1"/>
</dbReference>
<feature type="transmembrane region" description="Helical" evidence="6">
    <location>
        <begin position="389"/>
        <end position="411"/>
    </location>
</feature>
<name>A0A2N7VJB8_9BURK</name>
<feature type="transmembrane region" description="Helical" evidence="6">
    <location>
        <begin position="328"/>
        <end position="348"/>
    </location>
</feature>
<evidence type="ECO:0000256" key="6">
    <source>
        <dbReference type="SAM" id="Phobius"/>
    </source>
</evidence>
<feature type="domain" description="Major facilitator superfamily (MFS) profile" evidence="7">
    <location>
        <begin position="26"/>
        <end position="449"/>
    </location>
</feature>